<dbReference type="EMBL" id="MG264610">
    <property type="protein sequence ID" value="AUG32780.1"/>
    <property type="molecule type" value="Genomic_DNA"/>
</dbReference>
<dbReference type="GO" id="GO:0008033">
    <property type="term" value="P:tRNA processing"/>
    <property type="evidence" value="ECO:0007669"/>
    <property type="project" value="UniProtKB-KW"/>
</dbReference>
<keyword evidence="3" id="KW-0255">Endonuclease</keyword>
<dbReference type="SUPFAM" id="SSF54211">
    <property type="entry name" value="Ribosomal protein S5 domain 2-like"/>
    <property type="match status" value="1"/>
</dbReference>
<dbReference type="Pfam" id="PF00825">
    <property type="entry name" value="Ribonuclease_P"/>
    <property type="match status" value="1"/>
</dbReference>
<evidence type="ECO:0000256" key="3">
    <source>
        <dbReference type="ARBA" id="ARBA00022759"/>
    </source>
</evidence>
<gene>
    <name evidence="6" type="ORF">PLO_808</name>
</gene>
<geneLocation type="plastid" evidence="6"/>
<dbReference type="GO" id="GO:0000049">
    <property type="term" value="F:tRNA binding"/>
    <property type="evidence" value="ECO:0007669"/>
    <property type="project" value="InterPro"/>
</dbReference>
<dbReference type="InterPro" id="IPR014721">
    <property type="entry name" value="Ribsml_uS5_D2-typ_fold_subgr"/>
</dbReference>
<dbReference type="GO" id="GO:0004526">
    <property type="term" value="F:ribonuclease P activity"/>
    <property type="evidence" value="ECO:0007669"/>
    <property type="project" value="InterPro"/>
</dbReference>
<evidence type="ECO:0000256" key="2">
    <source>
        <dbReference type="ARBA" id="ARBA00022722"/>
    </source>
</evidence>
<protein>
    <submittedName>
        <fullName evidence="6">Bacterial ribonuclease P protein component of ribozyme</fullName>
    </submittedName>
</protein>
<keyword evidence="6" id="KW-0934">Plastid</keyword>
<evidence type="ECO:0000313" key="6">
    <source>
        <dbReference type="EMBL" id="AUG32780.1"/>
    </source>
</evidence>
<dbReference type="InterPro" id="IPR000100">
    <property type="entry name" value="RNase_P"/>
</dbReference>
<dbReference type="Gene3D" id="3.30.230.10">
    <property type="match status" value="1"/>
</dbReference>
<proteinExistence type="inferred from homology"/>
<evidence type="ECO:0000256" key="5">
    <source>
        <dbReference type="ARBA" id="ARBA00022884"/>
    </source>
</evidence>
<accession>A0A2H4ZQH8</accession>
<keyword evidence="2" id="KW-0540">Nuclease</keyword>
<keyword evidence="5" id="KW-0694">RNA-binding</keyword>
<organism evidence="6">
    <name type="scientific">Paulinella longichromatophora</name>
    <dbReference type="NCBI Taxonomy" id="1708747"/>
    <lineage>
        <taxon>Eukaryota</taxon>
        <taxon>Sar</taxon>
        <taxon>Rhizaria</taxon>
        <taxon>Cercozoa</taxon>
        <taxon>Imbricatea</taxon>
        <taxon>Silicofilosea</taxon>
        <taxon>Euglyphida</taxon>
        <taxon>Paulinellidae</taxon>
        <taxon>Paulinella</taxon>
    </lineage>
</organism>
<dbReference type="InterPro" id="IPR020568">
    <property type="entry name" value="Ribosomal_Su5_D2-typ_SF"/>
</dbReference>
<keyword evidence="4" id="KW-0378">Hydrolase</keyword>
<dbReference type="AlphaFoldDB" id="A0A2H4ZQH8"/>
<keyword evidence="1" id="KW-0819">tRNA processing</keyword>
<evidence type="ECO:0000256" key="1">
    <source>
        <dbReference type="ARBA" id="ARBA00022694"/>
    </source>
</evidence>
<evidence type="ECO:0000256" key="4">
    <source>
        <dbReference type="ARBA" id="ARBA00022801"/>
    </source>
</evidence>
<sequence length="138" mass="16276">MALSARLRLRGSRCFDHLYQRGRAYHGKWMVLRVVLERHEYLKYDIQELPTSPFRCSVVVSTKVSKSSVRRNALRRLFHEYLREILSLNSTYPNAIEYMEKPLGRWVMLSLKPGSSEINPIFLRQDCLSLFTKAELQL</sequence>
<reference evidence="6" key="1">
    <citation type="submission" date="2017-10" db="EMBL/GenBank/DDBJ databases">
        <title>Paulinella longichromatophora chromatophore genome.</title>
        <authorList>
            <person name="Lhee D."/>
            <person name="Yoon H.S."/>
        </authorList>
    </citation>
    <scope>NUCLEOTIDE SEQUENCE</scope>
</reference>
<name>A0A2H4ZQH8_9EUKA</name>
<dbReference type="HAMAP" id="MF_00227">
    <property type="entry name" value="RNase_P"/>
    <property type="match status" value="1"/>
</dbReference>